<reference evidence="3 4" key="1">
    <citation type="journal article" date="2022" name="Arch. Microbiol.">
        <title>Paraburkholderia bengalensis sp. nov. isolated from roots of Oryza sativa, IR64.</title>
        <authorList>
            <person name="Nag P."/>
            <person name="Mondal N."/>
            <person name="Sarkar J."/>
            <person name="Das S."/>
        </authorList>
    </citation>
    <scope>NUCLEOTIDE SEQUENCE [LARGE SCALE GENOMIC DNA]</scope>
    <source>
        <strain evidence="3 4">IR64_4_BI</strain>
    </source>
</reference>
<dbReference type="Proteomes" id="UP001386437">
    <property type="component" value="Unassembled WGS sequence"/>
</dbReference>
<organism evidence="3 4">
    <name type="scientific">Paraburkholderia bengalensis</name>
    <dbReference type="NCBI Taxonomy" id="2747562"/>
    <lineage>
        <taxon>Bacteria</taxon>
        <taxon>Pseudomonadati</taxon>
        <taxon>Pseudomonadota</taxon>
        <taxon>Betaproteobacteria</taxon>
        <taxon>Burkholderiales</taxon>
        <taxon>Burkholderiaceae</taxon>
        <taxon>Paraburkholderia</taxon>
    </lineage>
</organism>
<dbReference type="PANTHER" id="PTHR30203">
    <property type="entry name" value="OUTER MEMBRANE CATION EFFLUX PROTEIN"/>
    <property type="match status" value="1"/>
</dbReference>
<comment type="caution">
    <text evidence="3">The sequence shown here is derived from an EMBL/GenBank/DDBJ whole genome shotgun (WGS) entry which is preliminary data.</text>
</comment>
<dbReference type="RefSeq" id="WP_336601253.1">
    <property type="nucleotide sequence ID" value="NZ_JACFYJ010000076.1"/>
</dbReference>
<dbReference type="InterPro" id="IPR003423">
    <property type="entry name" value="OMP_efflux"/>
</dbReference>
<keyword evidence="4" id="KW-1185">Reference proteome</keyword>
<evidence type="ECO:0000313" key="3">
    <source>
        <dbReference type="EMBL" id="MEI6001505.1"/>
    </source>
</evidence>
<evidence type="ECO:0000313" key="4">
    <source>
        <dbReference type="Proteomes" id="UP001386437"/>
    </source>
</evidence>
<feature type="region of interest" description="Disordered" evidence="2">
    <location>
        <begin position="22"/>
        <end position="55"/>
    </location>
</feature>
<name>A0ABU8J1G4_9BURK</name>
<gene>
    <name evidence="3" type="ORF">H3V53_31415</name>
</gene>
<comment type="similarity">
    <text evidence="1">Belongs to the outer membrane factor (OMF) (TC 1.B.17) family.</text>
</comment>
<sequence>MCCAVAAAGACSVGPDFRPPAVHTPDAWHDMRQGASTAQAASAPASVPTVDSDPDPRWWRSFNDPQMANLIARAVAGNLELQQAVWRIVEARTQVQGAAAQGLPSISATASYTREQLGAKGFLESQGVYDDVNRLGAPGSPINQIAPGAGQQLQQAATGALNQITKPVNLWQAGFDASWELDLFGRVRRSVEAASAQVEGAEESRNDALVSLEAEVAQTYIQLRGAQVLHAVASSLIDEQSMVVALTRSQARVGLASELDVKSASAQLAQTRAQLPQYDQQAEQALNGLAYLIGATPGALDAELAAPGAIPPGPPA</sequence>
<evidence type="ECO:0000256" key="1">
    <source>
        <dbReference type="ARBA" id="ARBA00007613"/>
    </source>
</evidence>
<dbReference type="Pfam" id="PF02321">
    <property type="entry name" value="OEP"/>
    <property type="match status" value="1"/>
</dbReference>
<dbReference type="Gene3D" id="1.20.1600.10">
    <property type="entry name" value="Outer membrane efflux proteins (OEP)"/>
    <property type="match status" value="1"/>
</dbReference>
<dbReference type="EMBL" id="JACFYJ010000076">
    <property type="protein sequence ID" value="MEI6001505.1"/>
    <property type="molecule type" value="Genomic_DNA"/>
</dbReference>
<dbReference type="SUPFAM" id="SSF56954">
    <property type="entry name" value="Outer membrane efflux proteins (OEP)"/>
    <property type="match status" value="1"/>
</dbReference>
<dbReference type="PANTHER" id="PTHR30203:SF25">
    <property type="entry name" value="OUTER MEMBRANE PROTEIN-RELATED"/>
    <property type="match status" value="1"/>
</dbReference>
<dbReference type="InterPro" id="IPR010131">
    <property type="entry name" value="MdtP/NodT-like"/>
</dbReference>
<evidence type="ECO:0000256" key="2">
    <source>
        <dbReference type="SAM" id="MobiDB-lite"/>
    </source>
</evidence>
<feature type="non-terminal residue" evidence="3">
    <location>
        <position position="316"/>
    </location>
</feature>
<proteinExistence type="inferred from homology"/>
<feature type="compositionally biased region" description="Low complexity" evidence="2">
    <location>
        <begin position="35"/>
        <end position="50"/>
    </location>
</feature>
<accession>A0ABU8J1G4</accession>
<protein>
    <submittedName>
        <fullName evidence="3">TolC family protein</fullName>
    </submittedName>
</protein>